<evidence type="ECO:0000313" key="1">
    <source>
        <dbReference type="EMBL" id="KRX12616.1"/>
    </source>
</evidence>
<protein>
    <submittedName>
        <fullName evidence="1">Uncharacterized protein</fullName>
    </submittedName>
</protein>
<organism evidence="1 2">
    <name type="scientific">Trichinella nelsoni</name>
    <dbReference type="NCBI Taxonomy" id="6336"/>
    <lineage>
        <taxon>Eukaryota</taxon>
        <taxon>Metazoa</taxon>
        <taxon>Ecdysozoa</taxon>
        <taxon>Nematoda</taxon>
        <taxon>Enoplea</taxon>
        <taxon>Dorylaimia</taxon>
        <taxon>Trichinellida</taxon>
        <taxon>Trichinellidae</taxon>
        <taxon>Trichinella</taxon>
    </lineage>
</organism>
<sequence>MGDVTDKTLKEIKDYAIEPMLLRHNYAMRCDPMKIDFLPTNGTRALNTLPREIIPATKVQVQDATYIQVIV</sequence>
<keyword evidence="2" id="KW-1185">Reference proteome</keyword>
<dbReference type="EMBL" id="JYDL01000315">
    <property type="protein sequence ID" value="KRX12616.1"/>
    <property type="molecule type" value="Genomic_DNA"/>
</dbReference>
<accession>A0A0V0REE6</accession>
<dbReference type="Proteomes" id="UP000054630">
    <property type="component" value="Unassembled WGS sequence"/>
</dbReference>
<name>A0A0V0REE6_9BILA</name>
<gene>
    <name evidence="1" type="ORF">T07_13992</name>
</gene>
<comment type="caution">
    <text evidence="1">The sequence shown here is derived from an EMBL/GenBank/DDBJ whole genome shotgun (WGS) entry which is preliminary data.</text>
</comment>
<evidence type="ECO:0000313" key="2">
    <source>
        <dbReference type="Proteomes" id="UP000054630"/>
    </source>
</evidence>
<dbReference type="AlphaFoldDB" id="A0A0V0REE6"/>
<reference evidence="1 2" key="1">
    <citation type="submission" date="2015-01" db="EMBL/GenBank/DDBJ databases">
        <title>Evolution of Trichinella species and genotypes.</title>
        <authorList>
            <person name="Korhonen P.K."/>
            <person name="Edoardo P."/>
            <person name="Giuseppe L.R."/>
            <person name="Gasser R.B."/>
        </authorList>
    </citation>
    <scope>NUCLEOTIDE SEQUENCE [LARGE SCALE GENOMIC DNA]</scope>
    <source>
        <strain evidence="1">ISS37</strain>
    </source>
</reference>
<proteinExistence type="predicted"/>